<comment type="caution">
    <text evidence="1">The sequence shown here is derived from an EMBL/GenBank/DDBJ whole genome shotgun (WGS) entry which is preliminary data.</text>
</comment>
<dbReference type="EMBL" id="JABBJH010000006">
    <property type="protein sequence ID" value="NMK38902.1"/>
    <property type="molecule type" value="Genomic_DNA"/>
</dbReference>
<evidence type="ECO:0000313" key="1">
    <source>
        <dbReference type="EMBL" id="NMK38902.1"/>
    </source>
</evidence>
<reference evidence="1 2" key="1">
    <citation type="submission" date="2020-04" db="EMBL/GenBank/DDBJ databases">
        <authorList>
            <person name="Hitch T.C.A."/>
            <person name="Wylensek D."/>
            <person name="Clavel T."/>
        </authorList>
    </citation>
    <scope>NUCLEOTIDE SEQUENCE [LARGE SCALE GENOMIC DNA]</scope>
    <source>
        <strain evidence="1 2">WCA-386-APC-2A</strain>
    </source>
</reference>
<dbReference type="PANTHER" id="PTHR33677:SF3">
    <property type="entry name" value="COPPER-SENSING TRANSCRIPTIONAL REPRESSOR RICR"/>
    <property type="match status" value="1"/>
</dbReference>
<dbReference type="AlphaFoldDB" id="A0A269TGB8"/>
<dbReference type="InterPro" id="IPR038390">
    <property type="entry name" value="Metal_Tscrpt_repr_sf"/>
</dbReference>
<dbReference type="CDD" id="cd10156">
    <property type="entry name" value="FpFrmR-Cterm-like_DUF156"/>
    <property type="match status" value="1"/>
</dbReference>
<dbReference type="InterPro" id="IPR003735">
    <property type="entry name" value="Metal_Tscrpt_repr"/>
</dbReference>
<dbReference type="RefSeq" id="WP_036205079.1">
    <property type="nucleotide sequence ID" value="NZ_CABMON010000004.1"/>
</dbReference>
<dbReference type="Pfam" id="PF02583">
    <property type="entry name" value="Trns_repr_metal"/>
    <property type="match status" value="1"/>
</dbReference>
<proteinExistence type="predicted"/>
<evidence type="ECO:0000313" key="2">
    <source>
        <dbReference type="Proteomes" id="UP000536773"/>
    </source>
</evidence>
<organism evidence="1 2">
    <name type="scientific">Megasphaera elsdenii</name>
    <dbReference type="NCBI Taxonomy" id="907"/>
    <lineage>
        <taxon>Bacteria</taxon>
        <taxon>Bacillati</taxon>
        <taxon>Bacillota</taxon>
        <taxon>Negativicutes</taxon>
        <taxon>Veillonellales</taxon>
        <taxon>Veillonellaceae</taxon>
        <taxon>Megasphaera</taxon>
    </lineage>
</organism>
<accession>A0A269TGB8</accession>
<protein>
    <submittedName>
        <fullName evidence="1">Metal-sensing transcriptional repressor</fullName>
    </submittedName>
</protein>
<dbReference type="GO" id="GO:0045892">
    <property type="term" value="P:negative regulation of DNA-templated transcription"/>
    <property type="evidence" value="ECO:0007669"/>
    <property type="project" value="UniProtKB-ARBA"/>
</dbReference>
<dbReference type="Gene3D" id="1.20.58.1000">
    <property type="entry name" value="Metal-sensitive repressor, helix protomer"/>
    <property type="match status" value="1"/>
</dbReference>
<sequence>MSEKKVCPCCDTEKHKYRNKEGKEYKSLISRLNRIEGQVRGVKKMVEDDRYCIDILTQVSAIQSALNSFNKELLGQHIKSCVVHDIREGKDEVVDELVCTLQKLMK</sequence>
<dbReference type="PANTHER" id="PTHR33677">
    <property type="entry name" value="TRANSCRIPTIONAL REPRESSOR FRMR-RELATED"/>
    <property type="match status" value="1"/>
</dbReference>
<dbReference type="Proteomes" id="UP000536773">
    <property type="component" value="Unassembled WGS sequence"/>
</dbReference>
<dbReference type="GO" id="GO:0046872">
    <property type="term" value="F:metal ion binding"/>
    <property type="evidence" value="ECO:0007669"/>
    <property type="project" value="InterPro"/>
</dbReference>
<dbReference type="GO" id="GO:0003677">
    <property type="term" value="F:DNA binding"/>
    <property type="evidence" value="ECO:0007669"/>
    <property type="project" value="InterPro"/>
</dbReference>
<gene>
    <name evidence="1" type="ORF">HG933_05855</name>
</gene>
<name>A0A269TGB8_MEGEL</name>